<reference evidence="1 2" key="1">
    <citation type="submission" date="2020-11" db="EMBL/GenBank/DDBJ databases">
        <title>Carbohydrate-dependent, anaerobic sulfur respiration: A novel catabolism in halophilic archaea.</title>
        <authorList>
            <person name="Sorokin D.Y."/>
            <person name="Messina E."/>
            <person name="Smedile F."/>
            <person name="La Cono V."/>
            <person name="Hallsworth J.E."/>
            <person name="Yakimov M.M."/>
        </authorList>
    </citation>
    <scope>NUCLEOTIDE SEQUENCE [LARGE SCALE GENOMIC DNA]</scope>
    <source>
        <strain evidence="1 2">HSR12-2</strain>
    </source>
</reference>
<accession>A0A897NAZ6</accession>
<dbReference type="GeneID" id="68851411"/>
<protein>
    <submittedName>
        <fullName evidence="1">Uncharacterized protein</fullName>
    </submittedName>
</protein>
<dbReference type="Proteomes" id="UP000662973">
    <property type="component" value="Chromosome"/>
</dbReference>
<dbReference type="EMBL" id="CP064788">
    <property type="protein sequence ID" value="QSG08159.1"/>
    <property type="molecule type" value="Genomic_DNA"/>
</dbReference>
<sequence length="48" mass="4736">MIAGTGAVTFGLSFFVSPSITAFLLGVPGLAFGGTVLVTESFGLSAPE</sequence>
<evidence type="ECO:0000313" key="2">
    <source>
        <dbReference type="Proteomes" id="UP000662973"/>
    </source>
</evidence>
<evidence type="ECO:0000313" key="1">
    <source>
        <dbReference type="EMBL" id="QSG08159.1"/>
    </source>
</evidence>
<dbReference type="KEGG" id="hds:HSR122_0754"/>
<dbReference type="AlphaFoldDB" id="A0A897NAZ6"/>
<keyword evidence="2" id="KW-1185">Reference proteome</keyword>
<gene>
    <name evidence="1" type="ORF">HSR122_0754</name>
</gene>
<proteinExistence type="predicted"/>
<organism evidence="1 2">
    <name type="scientific">Halapricum desulfuricans</name>
    <dbReference type="NCBI Taxonomy" id="2841257"/>
    <lineage>
        <taxon>Archaea</taxon>
        <taxon>Methanobacteriati</taxon>
        <taxon>Methanobacteriota</taxon>
        <taxon>Stenosarchaea group</taxon>
        <taxon>Halobacteria</taxon>
        <taxon>Halobacteriales</taxon>
        <taxon>Haloarculaceae</taxon>
        <taxon>Halapricum</taxon>
    </lineage>
</organism>
<name>A0A897NAZ6_9EURY</name>
<dbReference type="RefSeq" id="WP_229111319.1">
    <property type="nucleotide sequence ID" value="NZ_CP064788.1"/>
</dbReference>